<protein>
    <recommendedName>
        <fullName evidence="4">Transmembrane protein</fullName>
    </recommendedName>
</protein>
<dbReference type="EMBL" id="CP023067">
    <property type="protein sequence ID" value="ASY63484.1"/>
    <property type="molecule type" value="Genomic_DNA"/>
</dbReference>
<sequence length="68" mass="7041">MPKLIGFMITHIAVGFLIGSLAAIALVLLHPADGEGLQPLALWLRIFALGAPFALGSLATALMLDAES</sequence>
<keyword evidence="1" id="KW-0472">Membrane</keyword>
<evidence type="ECO:0000256" key="1">
    <source>
        <dbReference type="SAM" id="Phobius"/>
    </source>
</evidence>
<evidence type="ECO:0008006" key="4">
    <source>
        <dbReference type="Google" id="ProtNLM"/>
    </source>
</evidence>
<feature type="transmembrane region" description="Helical" evidence="1">
    <location>
        <begin position="12"/>
        <end position="30"/>
    </location>
</feature>
<evidence type="ECO:0000313" key="2">
    <source>
        <dbReference type="EMBL" id="ASY63484.1"/>
    </source>
</evidence>
<dbReference type="OrthoDB" id="8403265at2"/>
<proteinExistence type="predicted"/>
<name>A0A249PCT9_9HYPH</name>
<keyword evidence="1" id="KW-1133">Transmembrane helix</keyword>
<keyword evidence="1" id="KW-0812">Transmembrane</keyword>
<accession>A0A249PCT9</accession>
<dbReference type="STRING" id="716928.GCA_000261485_00186"/>
<gene>
    <name evidence="2" type="ORF">SJ05684_c20420</name>
</gene>
<feature type="transmembrane region" description="Helical" evidence="1">
    <location>
        <begin position="42"/>
        <end position="64"/>
    </location>
</feature>
<organism evidence="2 3">
    <name type="scientific">Sinorhizobium sojae CCBAU 05684</name>
    <dbReference type="NCBI Taxonomy" id="716928"/>
    <lineage>
        <taxon>Bacteria</taxon>
        <taxon>Pseudomonadati</taxon>
        <taxon>Pseudomonadota</taxon>
        <taxon>Alphaproteobacteria</taxon>
        <taxon>Hyphomicrobiales</taxon>
        <taxon>Rhizobiaceae</taxon>
        <taxon>Sinorhizobium/Ensifer group</taxon>
        <taxon>Sinorhizobium</taxon>
    </lineage>
</organism>
<dbReference type="KEGG" id="esj:SJ05684_c20420"/>
<evidence type="ECO:0000313" key="3">
    <source>
        <dbReference type="Proteomes" id="UP000217211"/>
    </source>
</evidence>
<dbReference type="AlphaFoldDB" id="A0A249PCT9"/>
<dbReference type="RefSeq" id="WP_034850809.1">
    <property type="nucleotide sequence ID" value="NZ_AJQT01000006.1"/>
</dbReference>
<dbReference type="Proteomes" id="UP000217211">
    <property type="component" value="Chromosome"/>
</dbReference>
<keyword evidence="3" id="KW-1185">Reference proteome</keyword>
<reference evidence="2 3" key="1">
    <citation type="submission" date="2017-08" db="EMBL/GenBank/DDBJ databases">
        <title>Multipartite genome sequences of Sinorhizobium species nodulating soybeans.</title>
        <authorList>
            <person name="Tian C.F."/>
        </authorList>
    </citation>
    <scope>NUCLEOTIDE SEQUENCE [LARGE SCALE GENOMIC DNA]</scope>
    <source>
        <strain evidence="2 3">CCBAU 05684</strain>
    </source>
</reference>